<evidence type="ECO:0000313" key="1">
    <source>
        <dbReference type="EMBL" id="KIO02989.1"/>
    </source>
</evidence>
<organism evidence="1 2">
    <name type="scientific">Pisolithus tinctorius Marx 270</name>
    <dbReference type="NCBI Taxonomy" id="870435"/>
    <lineage>
        <taxon>Eukaryota</taxon>
        <taxon>Fungi</taxon>
        <taxon>Dikarya</taxon>
        <taxon>Basidiomycota</taxon>
        <taxon>Agaricomycotina</taxon>
        <taxon>Agaricomycetes</taxon>
        <taxon>Agaricomycetidae</taxon>
        <taxon>Boletales</taxon>
        <taxon>Sclerodermatineae</taxon>
        <taxon>Pisolithaceae</taxon>
        <taxon>Pisolithus</taxon>
    </lineage>
</organism>
<dbReference type="EMBL" id="KN831978">
    <property type="protein sequence ID" value="KIO02989.1"/>
    <property type="molecule type" value="Genomic_DNA"/>
</dbReference>
<dbReference type="HOGENOM" id="CLU_2942764_0_0_1"/>
<dbReference type="InParanoid" id="A0A0C3P6J7"/>
<dbReference type="AlphaFoldDB" id="A0A0C3P6J7"/>
<evidence type="ECO:0000313" key="2">
    <source>
        <dbReference type="Proteomes" id="UP000054217"/>
    </source>
</evidence>
<keyword evidence="2" id="KW-1185">Reference proteome</keyword>
<gene>
    <name evidence="1" type="ORF">M404DRAFT_629588</name>
</gene>
<name>A0A0C3P6J7_PISTI</name>
<sequence length="60" mass="6888">MISRGGTRAEINSPPRLSYSLGDIYIFPMDSLFALGIPRLLRPFCQCRVRTAQMVLWPKF</sequence>
<dbReference type="Proteomes" id="UP000054217">
    <property type="component" value="Unassembled WGS sequence"/>
</dbReference>
<protein>
    <submittedName>
        <fullName evidence="1">Uncharacterized protein</fullName>
    </submittedName>
</protein>
<reference evidence="2" key="2">
    <citation type="submission" date="2015-01" db="EMBL/GenBank/DDBJ databases">
        <title>Evolutionary Origins and Diversification of the Mycorrhizal Mutualists.</title>
        <authorList>
            <consortium name="DOE Joint Genome Institute"/>
            <consortium name="Mycorrhizal Genomics Consortium"/>
            <person name="Kohler A."/>
            <person name="Kuo A."/>
            <person name="Nagy L.G."/>
            <person name="Floudas D."/>
            <person name="Copeland A."/>
            <person name="Barry K.W."/>
            <person name="Cichocki N."/>
            <person name="Veneault-Fourrey C."/>
            <person name="LaButti K."/>
            <person name="Lindquist E.A."/>
            <person name="Lipzen A."/>
            <person name="Lundell T."/>
            <person name="Morin E."/>
            <person name="Murat C."/>
            <person name="Riley R."/>
            <person name="Ohm R."/>
            <person name="Sun H."/>
            <person name="Tunlid A."/>
            <person name="Henrissat B."/>
            <person name="Grigoriev I.V."/>
            <person name="Hibbett D.S."/>
            <person name="Martin F."/>
        </authorList>
    </citation>
    <scope>NUCLEOTIDE SEQUENCE [LARGE SCALE GENOMIC DNA]</scope>
    <source>
        <strain evidence="2">Marx 270</strain>
    </source>
</reference>
<reference evidence="1 2" key="1">
    <citation type="submission" date="2014-04" db="EMBL/GenBank/DDBJ databases">
        <authorList>
            <consortium name="DOE Joint Genome Institute"/>
            <person name="Kuo A."/>
            <person name="Kohler A."/>
            <person name="Costa M.D."/>
            <person name="Nagy L.G."/>
            <person name="Floudas D."/>
            <person name="Copeland A."/>
            <person name="Barry K.W."/>
            <person name="Cichocki N."/>
            <person name="Veneault-Fourrey C."/>
            <person name="LaButti K."/>
            <person name="Lindquist E.A."/>
            <person name="Lipzen A."/>
            <person name="Lundell T."/>
            <person name="Morin E."/>
            <person name="Murat C."/>
            <person name="Sun H."/>
            <person name="Tunlid A."/>
            <person name="Henrissat B."/>
            <person name="Grigoriev I.V."/>
            <person name="Hibbett D.S."/>
            <person name="Martin F."/>
            <person name="Nordberg H.P."/>
            <person name="Cantor M.N."/>
            <person name="Hua S.X."/>
        </authorList>
    </citation>
    <scope>NUCLEOTIDE SEQUENCE [LARGE SCALE GENOMIC DNA]</scope>
    <source>
        <strain evidence="1 2">Marx 270</strain>
    </source>
</reference>
<proteinExistence type="predicted"/>
<accession>A0A0C3P6J7</accession>